<dbReference type="PANTHER" id="PTHR33112:SF16">
    <property type="entry name" value="HETEROKARYON INCOMPATIBILITY DOMAIN-CONTAINING PROTEIN"/>
    <property type="match status" value="1"/>
</dbReference>
<gene>
    <name evidence="3" type="ORF">VTL71DRAFT_9902</name>
</gene>
<evidence type="ECO:0000256" key="1">
    <source>
        <dbReference type="SAM" id="MobiDB-lite"/>
    </source>
</evidence>
<reference evidence="3 4" key="1">
    <citation type="journal article" date="2024" name="Commun. Biol.">
        <title>Comparative genomic analysis of thermophilic fungi reveals convergent evolutionary adaptations and gene losses.</title>
        <authorList>
            <person name="Steindorff A.S."/>
            <person name="Aguilar-Pontes M.V."/>
            <person name="Robinson A.J."/>
            <person name="Andreopoulos B."/>
            <person name="LaButti K."/>
            <person name="Kuo A."/>
            <person name="Mondo S."/>
            <person name="Riley R."/>
            <person name="Otillar R."/>
            <person name="Haridas S."/>
            <person name="Lipzen A."/>
            <person name="Grimwood J."/>
            <person name="Schmutz J."/>
            <person name="Clum A."/>
            <person name="Reid I.D."/>
            <person name="Moisan M.C."/>
            <person name="Butler G."/>
            <person name="Nguyen T.T.M."/>
            <person name="Dewar K."/>
            <person name="Conant G."/>
            <person name="Drula E."/>
            <person name="Henrissat B."/>
            <person name="Hansel C."/>
            <person name="Singer S."/>
            <person name="Hutchinson M.I."/>
            <person name="de Vries R.P."/>
            <person name="Natvig D.O."/>
            <person name="Powell A.J."/>
            <person name="Tsang A."/>
            <person name="Grigoriev I.V."/>
        </authorList>
    </citation>
    <scope>NUCLEOTIDE SEQUENCE [LARGE SCALE GENOMIC DNA]</scope>
    <source>
        <strain evidence="3 4">CBS 494.80</strain>
    </source>
</reference>
<evidence type="ECO:0000259" key="2">
    <source>
        <dbReference type="Pfam" id="PF06985"/>
    </source>
</evidence>
<organism evidence="3 4">
    <name type="scientific">Oculimacula yallundae</name>
    <dbReference type="NCBI Taxonomy" id="86028"/>
    <lineage>
        <taxon>Eukaryota</taxon>
        <taxon>Fungi</taxon>
        <taxon>Dikarya</taxon>
        <taxon>Ascomycota</taxon>
        <taxon>Pezizomycotina</taxon>
        <taxon>Leotiomycetes</taxon>
        <taxon>Helotiales</taxon>
        <taxon>Ploettnerulaceae</taxon>
        <taxon>Oculimacula</taxon>
    </lineage>
</organism>
<evidence type="ECO:0000313" key="4">
    <source>
        <dbReference type="Proteomes" id="UP001595075"/>
    </source>
</evidence>
<dbReference type="PANTHER" id="PTHR33112">
    <property type="entry name" value="DOMAIN PROTEIN, PUTATIVE-RELATED"/>
    <property type="match status" value="1"/>
</dbReference>
<name>A0ABR4BQX3_9HELO</name>
<dbReference type="Proteomes" id="UP001595075">
    <property type="component" value="Unassembled WGS sequence"/>
</dbReference>
<feature type="compositionally biased region" description="Low complexity" evidence="1">
    <location>
        <begin position="557"/>
        <end position="589"/>
    </location>
</feature>
<feature type="region of interest" description="Disordered" evidence="1">
    <location>
        <begin position="534"/>
        <end position="594"/>
    </location>
</feature>
<dbReference type="InterPro" id="IPR010730">
    <property type="entry name" value="HET"/>
</dbReference>
<keyword evidence="4" id="KW-1185">Reference proteome</keyword>
<dbReference type="Pfam" id="PF06985">
    <property type="entry name" value="HET"/>
    <property type="match status" value="1"/>
</dbReference>
<protein>
    <recommendedName>
        <fullName evidence="2">Heterokaryon incompatibility domain-containing protein</fullName>
    </recommendedName>
</protein>
<proteinExistence type="predicted"/>
<accession>A0ABR4BQX3</accession>
<dbReference type="EMBL" id="JAZHXI010000024">
    <property type="protein sequence ID" value="KAL2060080.1"/>
    <property type="molecule type" value="Genomic_DNA"/>
</dbReference>
<sequence>MCFSREPHVRHNCAATCPICWVLTERNVIRLMDGESLTVGTSFDFVKTMLAGCMLCASIVRYIDSRDDKKEISSDAIATIKGKPSDESNPTDLKHLRITFTNPAVVMTESTLFPGLGHTPGADQEGEDDTPRMYSNVFAFWLEGGLYTRGGPAELYIKQNAASPSVSSGESFATARRWIAECQSSHSNCPSSEPRALPTRVLDVSRQLGEGNIKLVETGGMVGQYVALSYCWGRTLQRRTMIATLEGHKQNIPVRGLPKTICDAITVTRELGIRYLWIDSLCIIQDSSEDKAKEISKMSNIYREAAVTISAAITSDCGQGFLHDRAEVIERLQGSFQLPFLFESGQEAEDVFFCTDSSMGYGIKDFVSKEVIETRAWTLQESWLSPRLLIYGTGPVQWRCLSRESTHGLDTTDSIDFVSSIRSGCYNDRGKFLKEPTATAGSTMPTMLNEARDRQQRWQSIAQNYQSRQLTVATDKLPALSGIATIFHHLSKDTYLAGLWESELPCGLLWHCRVAIQAKPFEGQSISFANNQSRQFQPNSIGARHEPRMIGEGGSGEASSSKTRFTTETTSQEDLTTSESARSGGSLSSIVAKPPTNSAQTPMFFDSGAMLASLGYHLRSLAHEYIAPSWSFTSVRGSLSFAFHLWDNPHSKVTIHSASTNPVYPVAPFAEVDAGHITLTGPMRRMTFEEIDSRFVLCIDEEPHIFWDYIIPDGGSKNKYINMASKNTNLSRFVEWDNPQYPMKRKITQPIMDYMLVAQPEASNCRPTPLVGAMSDLGAETPDFWLLEITWTDVPKGLLLVRRDDAMFERVGFFKMARHTWEAADWRTRGSEWAGPRDWDWYGELRMYTITIV</sequence>
<evidence type="ECO:0000313" key="3">
    <source>
        <dbReference type="EMBL" id="KAL2060080.1"/>
    </source>
</evidence>
<comment type="caution">
    <text evidence="3">The sequence shown here is derived from an EMBL/GenBank/DDBJ whole genome shotgun (WGS) entry which is preliminary data.</text>
</comment>
<feature type="domain" description="Heterokaryon incompatibility" evidence="2">
    <location>
        <begin position="225"/>
        <end position="381"/>
    </location>
</feature>